<protein>
    <submittedName>
        <fullName evidence="2">Uncharacterized protein</fullName>
    </submittedName>
</protein>
<reference evidence="2" key="1">
    <citation type="submission" date="2021-02" db="EMBL/GenBank/DDBJ databases">
        <title>First Annotated Genome of the Yellow-green Alga Tribonema minus.</title>
        <authorList>
            <person name="Mahan K.M."/>
        </authorList>
    </citation>
    <scope>NUCLEOTIDE SEQUENCE</scope>
    <source>
        <strain evidence="2">UTEX B ZZ1240</strain>
    </source>
</reference>
<name>A0A835YMZ5_9STRA</name>
<dbReference type="Proteomes" id="UP000664859">
    <property type="component" value="Unassembled WGS sequence"/>
</dbReference>
<evidence type="ECO:0000256" key="1">
    <source>
        <dbReference type="SAM" id="Phobius"/>
    </source>
</evidence>
<accession>A0A835YMZ5</accession>
<gene>
    <name evidence="2" type="ORF">JKP88DRAFT_281212</name>
</gene>
<keyword evidence="3" id="KW-1185">Reference proteome</keyword>
<dbReference type="AlphaFoldDB" id="A0A835YMZ5"/>
<evidence type="ECO:0000313" key="3">
    <source>
        <dbReference type="Proteomes" id="UP000664859"/>
    </source>
</evidence>
<feature type="transmembrane region" description="Helical" evidence="1">
    <location>
        <begin position="30"/>
        <end position="49"/>
    </location>
</feature>
<evidence type="ECO:0000313" key="2">
    <source>
        <dbReference type="EMBL" id="KAG5178322.1"/>
    </source>
</evidence>
<dbReference type="EMBL" id="JAFCMP010000516">
    <property type="protein sequence ID" value="KAG5178322.1"/>
    <property type="molecule type" value="Genomic_DNA"/>
</dbReference>
<keyword evidence="1" id="KW-1133">Transmembrane helix</keyword>
<keyword evidence="1" id="KW-0812">Transmembrane</keyword>
<organism evidence="2 3">
    <name type="scientific">Tribonema minus</name>
    <dbReference type="NCBI Taxonomy" id="303371"/>
    <lineage>
        <taxon>Eukaryota</taxon>
        <taxon>Sar</taxon>
        <taxon>Stramenopiles</taxon>
        <taxon>Ochrophyta</taxon>
        <taxon>PX clade</taxon>
        <taxon>Xanthophyceae</taxon>
        <taxon>Tribonematales</taxon>
        <taxon>Tribonemataceae</taxon>
        <taxon>Tribonema</taxon>
    </lineage>
</organism>
<proteinExistence type="predicted"/>
<sequence length="131" mass="14099">MKVTAWMTAAAAVGLAVVPCGSLDWNSDKVLQGVAVTLLIRVILYISLYTPWCAKHLCRASLDTTSGANSGDPFYFVSDYEPFCIAECASDCSSFYSDQWDGFSELSKDLFYMEYVGGKVPGGTVPGGNLP</sequence>
<keyword evidence="1" id="KW-0472">Membrane</keyword>
<comment type="caution">
    <text evidence="2">The sequence shown here is derived from an EMBL/GenBank/DDBJ whole genome shotgun (WGS) entry which is preliminary data.</text>
</comment>